<accession>A0A9P4IHZ6</accession>
<sequence length="174" mass="18782">MSSTLRRIEHFTSLTGTVDVAIVFHLTPKPNAIAAPQSAKQQRERLFAFSSFMSAMFSQTSTPAIPVLPLASASSLPAVLQTFASSLIKGHSVAAAAVPGLRPIELLQYCTVNSPLDQHSTFLLTDIFDSMGSLAGAMTNSTQNQEVEQKLLDLLGLETAQSVADFWRDEWVAD</sequence>
<protein>
    <submittedName>
        <fullName evidence="1">Uncharacterized protein</fullName>
    </submittedName>
</protein>
<keyword evidence="2" id="KW-1185">Reference proteome</keyword>
<evidence type="ECO:0000313" key="2">
    <source>
        <dbReference type="Proteomes" id="UP000799772"/>
    </source>
</evidence>
<reference evidence="1" key="1">
    <citation type="journal article" date="2020" name="Stud. Mycol.">
        <title>101 Dothideomycetes genomes: a test case for predicting lifestyles and emergence of pathogens.</title>
        <authorList>
            <person name="Haridas S."/>
            <person name="Albert R."/>
            <person name="Binder M."/>
            <person name="Bloem J."/>
            <person name="Labutti K."/>
            <person name="Salamov A."/>
            <person name="Andreopoulos B."/>
            <person name="Baker S."/>
            <person name="Barry K."/>
            <person name="Bills G."/>
            <person name="Bluhm B."/>
            <person name="Cannon C."/>
            <person name="Castanera R."/>
            <person name="Culley D."/>
            <person name="Daum C."/>
            <person name="Ezra D."/>
            <person name="Gonzalez J."/>
            <person name="Henrissat B."/>
            <person name="Kuo A."/>
            <person name="Liang C."/>
            <person name="Lipzen A."/>
            <person name="Lutzoni F."/>
            <person name="Magnuson J."/>
            <person name="Mondo S."/>
            <person name="Nolan M."/>
            <person name="Ohm R."/>
            <person name="Pangilinan J."/>
            <person name="Park H.-J."/>
            <person name="Ramirez L."/>
            <person name="Alfaro M."/>
            <person name="Sun H."/>
            <person name="Tritt A."/>
            <person name="Yoshinaga Y."/>
            <person name="Zwiers L.-H."/>
            <person name="Turgeon B."/>
            <person name="Goodwin S."/>
            <person name="Spatafora J."/>
            <person name="Crous P."/>
            <person name="Grigoriev I."/>
        </authorList>
    </citation>
    <scope>NUCLEOTIDE SEQUENCE</scope>
    <source>
        <strain evidence="1">CBS 133067</strain>
    </source>
</reference>
<proteinExistence type="predicted"/>
<name>A0A9P4IHZ6_9PEZI</name>
<dbReference type="OrthoDB" id="2129069at2759"/>
<dbReference type="AlphaFoldDB" id="A0A9P4IHZ6"/>
<evidence type="ECO:0000313" key="1">
    <source>
        <dbReference type="EMBL" id="KAF2099630.1"/>
    </source>
</evidence>
<gene>
    <name evidence="1" type="ORF">NA57DRAFT_55583</name>
</gene>
<comment type="caution">
    <text evidence="1">The sequence shown here is derived from an EMBL/GenBank/DDBJ whole genome shotgun (WGS) entry which is preliminary data.</text>
</comment>
<organism evidence="1 2">
    <name type="scientific">Rhizodiscina lignyota</name>
    <dbReference type="NCBI Taxonomy" id="1504668"/>
    <lineage>
        <taxon>Eukaryota</taxon>
        <taxon>Fungi</taxon>
        <taxon>Dikarya</taxon>
        <taxon>Ascomycota</taxon>
        <taxon>Pezizomycotina</taxon>
        <taxon>Dothideomycetes</taxon>
        <taxon>Pleosporomycetidae</taxon>
        <taxon>Aulographales</taxon>
        <taxon>Rhizodiscinaceae</taxon>
        <taxon>Rhizodiscina</taxon>
    </lineage>
</organism>
<dbReference type="EMBL" id="ML978125">
    <property type="protein sequence ID" value="KAF2099630.1"/>
    <property type="molecule type" value="Genomic_DNA"/>
</dbReference>
<dbReference type="Proteomes" id="UP000799772">
    <property type="component" value="Unassembled WGS sequence"/>
</dbReference>